<sequence>MHCVYGMHGEVHASGTHQLMRASVLFAHHVLGTSKVKLVLLMCIGAQGRSSNGRIMAAKWGEYTRRIGVDEFSIKICHYDEPECIDARIEEKTFYTEEDLQEFLKQCGLCGLQEIDGYICFNNMDDLRLDGSEEKRRRIDIANKEAVYNYAEWGLRFDKAEQ</sequence>
<gene>
    <name evidence="2" type="ORF">Tco_1006288</name>
</gene>
<name>A0ABQ5FHG7_9ASTR</name>
<evidence type="ECO:0000259" key="1">
    <source>
        <dbReference type="Pfam" id="PF26214"/>
    </source>
</evidence>
<reference evidence="2" key="2">
    <citation type="submission" date="2022-01" db="EMBL/GenBank/DDBJ databases">
        <authorList>
            <person name="Yamashiro T."/>
            <person name="Shiraishi A."/>
            <person name="Satake H."/>
            <person name="Nakayama K."/>
        </authorList>
    </citation>
    <scope>NUCLEOTIDE SEQUENCE</scope>
</reference>
<protein>
    <recommendedName>
        <fullName evidence="1">GT-1/4-like C-terminal domain-containing protein</fullName>
    </recommendedName>
</protein>
<dbReference type="InterPro" id="IPR058943">
    <property type="entry name" value="GT-1/4_C"/>
</dbReference>
<organism evidence="2 3">
    <name type="scientific">Tanacetum coccineum</name>
    <dbReference type="NCBI Taxonomy" id="301880"/>
    <lineage>
        <taxon>Eukaryota</taxon>
        <taxon>Viridiplantae</taxon>
        <taxon>Streptophyta</taxon>
        <taxon>Embryophyta</taxon>
        <taxon>Tracheophyta</taxon>
        <taxon>Spermatophyta</taxon>
        <taxon>Magnoliopsida</taxon>
        <taxon>eudicotyledons</taxon>
        <taxon>Gunneridae</taxon>
        <taxon>Pentapetalae</taxon>
        <taxon>asterids</taxon>
        <taxon>campanulids</taxon>
        <taxon>Asterales</taxon>
        <taxon>Asteraceae</taxon>
        <taxon>Asteroideae</taxon>
        <taxon>Anthemideae</taxon>
        <taxon>Anthemidinae</taxon>
        <taxon>Tanacetum</taxon>
    </lineage>
</organism>
<dbReference type="EMBL" id="BQNB010017402">
    <property type="protein sequence ID" value="GJT62755.1"/>
    <property type="molecule type" value="Genomic_DNA"/>
</dbReference>
<dbReference type="Pfam" id="PF26214">
    <property type="entry name" value="Ubiquitin_GT-1"/>
    <property type="match status" value="1"/>
</dbReference>
<accession>A0ABQ5FHG7</accession>
<evidence type="ECO:0000313" key="3">
    <source>
        <dbReference type="Proteomes" id="UP001151760"/>
    </source>
</evidence>
<proteinExistence type="predicted"/>
<feature type="domain" description="GT-1/4-like C-terminal" evidence="1">
    <location>
        <begin position="73"/>
        <end position="128"/>
    </location>
</feature>
<evidence type="ECO:0000313" key="2">
    <source>
        <dbReference type="EMBL" id="GJT62755.1"/>
    </source>
</evidence>
<keyword evidence="3" id="KW-1185">Reference proteome</keyword>
<comment type="caution">
    <text evidence="2">The sequence shown here is derived from an EMBL/GenBank/DDBJ whole genome shotgun (WGS) entry which is preliminary data.</text>
</comment>
<dbReference type="Proteomes" id="UP001151760">
    <property type="component" value="Unassembled WGS sequence"/>
</dbReference>
<reference evidence="2" key="1">
    <citation type="journal article" date="2022" name="Int. J. Mol. Sci.">
        <title>Draft Genome of Tanacetum Coccineum: Genomic Comparison of Closely Related Tanacetum-Family Plants.</title>
        <authorList>
            <person name="Yamashiro T."/>
            <person name="Shiraishi A."/>
            <person name="Nakayama K."/>
            <person name="Satake H."/>
        </authorList>
    </citation>
    <scope>NUCLEOTIDE SEQUENCE</scope>
</reference>